<name>A0A388TC85_TERA1</name>
<evidence type="ECO:0000313" key="3">
    <source>
        <dbReference type="Proteomes" id="UP000269352"/>
    </source>
</evidence>
<keyword evidence="3" id="KW-1185">Reference proteome</keyword>
<comment type="caution">
    <text evidence="2">The sequence shown here is derived from an EMBL/GenBank/DDBJ whole genome shotgun (WGS) entry which is preliminary data.</text>
</comment>
<protein>
    <submittedName>
        <fullName evidence="2">Glycosyl transferase GTA-type super family</fullName>
    </submittedName>
</protein>
<dbReference type="Gene3D" id="3.90.550.10">
    <property type="entry name" value="Spore Coat Polysaccharide Biosynthesis Protein SpsA, Chain A"/>
    <property type="match status" value="1"/>
</dbReference>
<dbReference type="AlphaFoldDB" id="A0A388TC85"/>
<evidence type="ECO:0000313" key="2">
    <source>
        <dbReference type="EMBL" id="GBR74220.1"/>
    </source>
</evidence>
<gene>
    <name evidence="2" type="ORF">NO1_1436</name>
</gene>
<dbReference type="Proteomes" id="UP000269352">
    <property type="component" value="Unassembled WGS sequence"/>
</dbReference>
<dbReference type="Pfam" id="PF00535">
    <property type="entry name" value="Glycos_transf_2"/>
    <property type="match status" value="1"/>
</dbReference>
<dbReference type="PANTHER" id="PTHR22916">
    <property type="entry name" value="GLYCOSYLTRANSFERASE"/>
    <property type="match status" value="1"/>
</dbReference>
<organism evidence="2 3">
    <name type="scientific">Termititenax aidoneus</name>
    <dbReference type="NCBI Taxonomy" id="2218524"/>
    <lineage>
        <taxon>Bacteria</taxon>
        <taxon>Bacillati</taxon>
        <taxon>Candidatus Margulisiibacteriota</taxon>
        <taxon>Candidatus Termititenacia</taxon>
        <taxon>Candidatus Termititenacales</taxon>
        <taxon>Candidatus Termititenacaceae</taxon>
        <taxon>Candidatus Termititenax</taxon>
    </lineage>
</organism>
<sequence length="263" mass="30346">MPKFSIITICKNVEADIERTIESVLTQNYTDYEYIIVDGASTDNTCQIVKQHNKRVTKFISEPDTGIYDAMNKGIKLAVGEYLLFLNAGDNLLHENVLTIVAEQLAGCVVDVFFGHILVLDKQTGEAWIPAQSAYLNKLIVLTNQPMHQAAFIRRVAFAKVGLYDTKFQIAGDYDWFLKAFLLYRCTYQYYDFVCSVFVRGGLCNRSDEQTMSLNRRERDIVIGRYCGWGMHLIYRWNFLYKCLFCLNIYGRKVLKKVLKLSK</sequence>
<accession>A0A388TC85</accession>
<dbReference type="CDD" id="cd06433">
    <property type="entry name" value="GT_2_WfgS_like"/>
    <property type="match status" value="1"/>
</dbReference>
<keyword evidence="2" id="KW-0808">Transferase</keyword>
<dbReference type="InterPro" id="IPR029044">
    <property type="entry name" value="Nucleotide-diphossugar_trans"/>
</dbReference>
<feature type="domain" description="Glycosyltransferase 2-like" evidence="1">
    <location>
        <begin position="5"/>
        <end position="130"/>
    </location>
</feature>
<evidence type="ECO:0000259" key="1">
    <source>
        <dbReference type="Pfam" id="PF00535"/>
    </source>
</evidence>
<dbReference type="EMBL" id="BGZN01000035">
    <property type="protein sequence ID" value="GBR74220.1"/>
    <property type="molecule type" value="Genomic_DNA"/>
</dbReference>
<dbReference type="InterPro" id="IPR001173">
    <property type="entry name" value="Glyco_trans_2-like"/>
</dbReference>
<dbReference type="GO" id="GO:0016740">
    <property type="term" value="F:transferase activity"/>
    <property type="evidence" value="ECO:0007669"/>
    <property type="project" value="UniProtKB-KW"/>
</dbReference>
<dbReference type="SUPFAM" id="SSF53448">
    <property type="entry name" value="Nucleotide-diphospho-sugar transferases"/>
    <property type="match status" value="1"/>
</dbReference>
<reference evidence="2 3" key="1">
    <citation type="journal article" date="2019" name="ISME J.">
        <title>Genome analyses of uncultured TG2/ZB3 bacteria in 'Margulisbacteria' specifically attached to ectosymbiotic spirochetes of protists in the termite gut.</title>
        <authorList>
            <person name="Utami Y.D."/>
            <person name="Kuwahara H."/>
            <person name="Igai K."/>
            <person name="Murakami T."/>
            <person name="Sugaya K."/>
            <person name="Morikawa T."/>
            <person name="Nagura Y."/>
            <person name="Yuki M."/>
            <person name="Deevong P."/>
            <person name="Inoue T."/>
            <person name="Kihara K."/>
            <person name="Lo N."/>
            <person name="Yamada A."/>
            <person name="Ohkuma M."/>
            <person name="Hongoh Y."/>
        </authorList>
    </citation>
    <scope>NUCLEOTIDE SEQUENCE [LARGE SCALE GENOMIC DNA]</scope>
    <source>
        <strain evidence="2">NkOx7-01</strain>
    </source>
</reference>
<proteinExistence type="predicted"/>
<dbReference type="PANTHER" id="PTHR22916:SF67">
    <property type="entry name" value="COLANIC ACID BIOSYNTHESIS GLYCOSYL TRANSFERASE WCAE-RELATED"/>
    <property type="match status" value="1"/>
</dbReference>